<protein>
    <submittedName>
        <fullName evidence="2">Ribosomal protein S6 kinase alpha-5</fullName>
    </submittedName>
</protein>
<proteinExistence type="predicted"/>
<dbReference type="InterPro" id="IPR011009">
    <property type="entry name" value="Kinase-like_dom_sf"/>
</dbReference>
<evidence type="ECO:0000313" key="2">
    <source>
        <dbReference type="EMBL" id="KAK4461287.1"/>
    </source>
</evidence>
<evidence type="ECO:0000313" key="3">
    <source>
        <dbReference type="Proteomes" id="UP001321749"/>
    </source>
</evidence>
<keyword evidence="2" id="KW-0418">Kinase</keyword>
<reference evidence="2" key="1">
    <citation type="journal article" date="2023" name="Mol. Phylogenet. Evol.">
        <title>Genome-scale phylogeny and comparative genomics of the fungal order Sordariales.</title>
        <authorList>
            <person name="Hensen N."/>
            <person name="Bonometti L."/>
            <person name="Westerberg I."/>
            <person name="Brannstrom I.O."/>
            <person name="Guillou S."/>
            <person name="Cros-Aarteil S."/>
            <person name="Calhoun S."/>
            <person name="Haridas S."/>
            <person name="Kuo A."/>
            <person name="Mondo S."/>
            <person name="Pangilinan J."/>
            <person name="Riley R."/>
            <person name="LaButti K."/>
            <person name="Andreopoulos B."/>
            <person name="Lipzen A."/>
            <person name="Chen C."/>
            <person name="Yan M."/>
            <person name="Daum C."/>
            <person name="Ng V."/>
            <person name="Clum A."/>
            <person name="Steindorff A."/>
            <person name="Ohm R.A."/>
            <person name="Martin F."/>
            <person name="Silar P."/>
            <person name="Natvig D.O."/>
            <person name="Lalanne C."/>
            <person name="Gautier V."/>
            <person name="Ament-Velasquez S.L."/>
            <person name="Kruys A."/>
            <person name="Hutchinson M.I."/>
            <person name="Powell A.J."/>
            <person name="Barry K."/>
            <person name="Miller A.N."/>
            <person name="Grigoriev I.V."/>
            <person name="Debuchy R."/>
            <person name="Gladieux P."/>
            <person name="Hiltunen Thoren M."/>
            <person name="Johannesson H."/>
        </authorList>
    </citation>
    <scope>NUCLEOTIDE SEQUENCE</scope>
    <source>
        <strain evidence="2">PSN324</strain>
    </source>
</reference>
<dbReference type="Gene3D" id="1.10.510.10">
    <property type="entry name" value="Transferase(Phosphotransferase) domain 1"/>
    <property type="match status" value="1"/>
</dbReference>
<dbReference type="EMBL" id="MU864994">
    <property type="protein sequence ID" value="KAK4461287.1"/>
    <property type="molecule type" value="Genomic_DNA"/>
</dbReference>
<organism evidence="2 3">
    <name type="scientific">Cladorrhinum samala</name>
    <dbReference type="NCBI Taxonomy" id="585594"/>
    <lineage>
        <taxon>Eukaryota</taxon>
        <taxon>Fungi</taxon>
        <taxon>Dikarya</taxon>
        <taxon>Ascomycota</taxon>
        <taxon>Pezizomycotina</taxon>
        <taxon>Sordariomycetes</taxon>
        <taxon>Sordariomycetidae</taxon>
        <taxon>Sordariales</taxon>
        <taxon>Podosporaceae</taxon>
        <taxon>Cladorrhinum</taxon>
    </lineage>
</organism>
<dbReference type="PROSITE" id="PS50011">
    <property type="entry name" value="PROTEIN_KINASE_DOM"/>
    <property type="match status" value="1"/>
</dbReference>
<dbReference type="GO" id="GO:0004672">
    <property type="term" value="F:protein kinase activity"/>
    <property type="evidence" value="ECO:0007669"/>
    <property type="project" value="InterPro"/>
</dbReference>
<reference evidence="2" key="2">
    <citation type="submission" date="2023-06" db="EMBL/GenBank/DDBJ databases">
        <authorList>
            <consortium name="Lawrence Berkeley National Laboratory"/>
            <person name="Mondo S.J."/>
            <person name="Hensen N."/>
            <person name="Bonometti L."/>
            <person name="Westerberg I."/>
            <person name="Brannstrom I.O."/>
            <person name="Guillou S."/>
            <person name="Cros-Aarteil S."/>
            <person name="Calhoun S."/>
            <person name="Haridas S."/>
            <person name="Kuo A."/>
            <person name="Pangilinan J."/>
            <person name="Riley R."/>
            <person name="Labutti K."/>
            <person name="Andreopoulos B."/>
            <person name="Lipzen A."/>
            <person name="Chen C."/>
            <person name="Yanf M."/>
            <person name="Daum C."/>
            <person name="Ng V."/>
            <person name="Clum A."/>
            <person name="Steindorff A."/>
            <person name="Ohm R."/>
            <person name="Martin F."/>
            <person name="Silar P."/>
            <person name="Natvig D."/>
            <person name="Lalanne C."/>
            <person name="Gautier V."/>
            <person name="Ament-Velasquez S.L."/>
            <person name="Kruys A."/>
            <person name="Hutchinson M.I."/>
            <person name="Powell A.J."/>
            <person name="Barry K."/>
            <person name="Miller A.N."/>
            <person name="Grigoriev I.V."/>
            <person name="Debuchy R."/>
            <person name="Gladieux P."/>
            <person name="Thoren M.H."/>
            <person name="Johannesson H."/>
        </authorList>
    </citation>
    <scope>NUCLEOTIDE SEQUENCE</scope>
    <source>
        <strain evidence="2">PSN324</strain>
    </source>
</reference>
<dbReference type="InterPro" id="IPR000719">
    <property type="entry name" value="Prot_kinase_dom"/>
</dbReference>
<comment type="caution">
    <text evidence="2">The sequence shown here is derived from an EMBL/GenBank/DDBJ whole genome shotgun (WGS) entry which is preliminary data.</text>
</comment>
<dbReference type="AlphaFoldDB" id="A0AAV9HPC9"/>
<gene>
    <name evidence="2" type="ORF">QBC42DRAFT_270542</name>
</gene>
<dbReference type="Proteomes" id="UP001321749">
    <property type="component" value="Unassembled WGS sequence"/>
</dbReference>
<keyword evidence="2" id="KW-0808">Transferase</keyword>
<feature type="domain" description="Protein kinase" evidence="1">
    <location>
        <begin position="212"/>
        <end position="623"/>
    </location>
</feature>
<evidence type="ECO:0000259" key="1">
    <source>
        <dbReference type="PROSITE" id="PS50011"/>
    </source>
</evidence>
<accession>A0AAV9HPC9</accession>
<dbReference type="SUPFAM" id="SSF56112">
    <property type="entry name" value="Protein kinase-like (PK-like)"/>
    <property type="match status" value="1"/>
</dbReference>
<name>A0AAV9HPC9_9PEZI</name>
<dbReference type="GO" id="GO:0005524">
    <property type="term" value="F:ATP binding"/>
    <property type="evidence" value="ECO:0007669"/>
    <property type="project" value="InterPro"/>
</dbReference>
<sequence length="631" mass="71484">MDLNSDSIHDVIHPTAAFAQNRAELVLDDASVARDVSWARSQLNPKNRIDSLDPPLNPLWRIDGCTGLGTQFYAIPRFLGDIAPKRFDVFVPKQSAADPLVRRLLDLNVAFHTKDATRLNRLGIARHILRRLQTWSSGRGHGGPRSVADMYQDEPFGSWITFDSLNLDIRNIKIAVAPATDLEMTFIKLPELAATIGVPQEVIPETVDISRLSIVQQLHDSVCIVTIKGGGHEPGRKWILKALTSDTKYLYCELRNLLQMEPHPNVMAKPEYLVTKRCEFGSKVAVIGFILPFHPNGSLRDRLPLLRTHGLLTLDMRLKWANQLAEAVLHVRERGGMFYPDLRLDNVVLSASGDLVMVDFEQRGVWCEFASPEVNSIAYMRIIAKDGMLGDADDDEDGEGEEEEQEGVVVDEETRTHYHGIMNQLLPGWAQLEINDKYDLHKNPYGYKSYNVDWLALDELEQEASEVYMLGRVLWCIFEGQSAPQPAAVWQSYRREPDLEFPAFRETPQQLRPIIDACTKGRRRTLSSAIVRVGSKLLLRTEDGQIKDDSTPLEVLDAARDWWREEVRVAERFLEERREKKERGEWDGNPFGRPTLRQVVQALKRFTVVEGRGGAGITTHEVLEALGKCQI</sequence>
<keyword evidence="3" id="KW-1185">Reference proteome</keyword>